<feature type="domain" description="Carbohydrate kinase PfkB" evidence="5">
    <location>
        <begin position="3"/>
        <end position="152"/>
    </location>
</feature>
<dbReference type="InterPro" id="IPR050306">
    <property type="entry name" value="PfkB_Carbo_kinase"/>
</dbReference>
<dbReference type="PANTHER" id="PTHR43085:SF15">
    <property type="entry name" value="2-DEHYDRO-3-DEOXYGLUCONOKINASE"/>
    <property type="match status" value="1"/>
</dbReference>
<evidence type="ECO:0000256" key="3">
    <source>
        <dbReference type="ARBA" id="ARBA00022777"/>
    </source>
</evidence>
<dbReference type="SUPFAM" id="SSF53613">
    <property type="entry name" value="Ribokinase-like"/>
    <property type="match status" value="1"/>
</dbReference>
<feature type="compositionally biased region" description="Low complexity" evidence="4">
    <location>
        <begin position="156"/>
        <end position="165"/>
    </location>
</feature>
<dbReference type="GO" id="GO:0006974">
    <property type="term" value="P:DNA damage response"/>
    <property type="evidence" value="ECO:0007669"/>
    <property type="project" value="TreeGrafter"/>
</dbReference>
<evidence type="ECO:0000256" key="1">
    <source>
        <dbReference type="ARBA" id="ARBA00010688"/>
    </source>
</evidence>
<dbReference type="Gene3D" id="3.40.1190.20">
    <property type="match status" value="1"/>
</dbReference>
<dbReference type="PANTHER" id="PTHR43085">
    <property type="entry name" value="HEXOKINASE FAMILY MEMBER"/>
    <property type="match status" value="1"/>
</dbReference>
<evidence type="ECO:0000313" key="7">
    <source>
        <dbReference type="Proteomes" id="UP000295578"/>
    </source>
</evidence>
<dbReference type="GO" id="GO:0019698">
    <property type="term" value="P:D-galacturonate catabolic process"/>
    <property type="evidence" value="ECO:0007669"/>
    <property type="project" value="TreeGrafter"/>
</dbReference>
<proteinExistence type="inferred from homology"/>
<gene>
    <name evidence="6" type="ORF">E1293_41530</name>
</gene>
<keyword evidence="3" id="KW-0418">Kinase</keyword>
<dbReference type="AlphaFoldDB" id="A0A4V2YR29"/>
<dbReference type="RefSeq" id="WP_243717356.1">
    <property type="nucleotide sequence ID" value="NZ_SMKY01000363.1"/>
</dbReference>
<dbReference type="InterPro" id="IPR029056">
    <property type="entry name" value="Ribokinase-like"/>
</dbReference>
<dbReference type="Pfam" id="PF00294">
    <property type="entry name" value="PfkB"/>
    <property type="match status" value="1"/>
</dbReference>
<keyword evidence="7" id="KW-1185">Reference proteome</keyword>
<evidence type="ECO:0000259" key="5">
    <source>
        <dbReference type="Pfam" id="PF00294"/>
    </source>
</evidence>
<comment type="caution">
    <text evidence="6">The sequence shown here is derived from an EMBL/GenBank/DDBJ whole genome shotgun (WGS) entry which is preliminary data.</text>
</comment>
<feature type="region of interest" description="Disordered" evidence="4">
    <location>
        <begin position="149"/>
        <end position="180"/>
    </location>
</feature>
<name>A0A4V2YR29_9ACTN</name>
<protein>
    <recommendedName>
        <fullName evidence="5">Carbohydrate kinase PfkB domain-containing protein</fullName>
    </recommendedName>
</protein>
<evidence type="ECO:0000256" key="4">
    <source>
        <dbReference type="SAM" id="MobiDB-lite"/>
    </source>
</evidence>
<dbReference type="InterPro" id="IPR011611">
    <property type="entry name" value="PfkB_dom"/>
</dbReference>
<keyword evidence="2" id="KW-0808">Transferase</keyword>
<evidence type="ECO:0000313" key="6">
    <source>
        <dbReference type="EMBL" id="TDD64437.1"/>
    </source>
</evidence>
<dbReference type="GO" id="GO:0008673">
    <property type="term" value="F:2-dehydro-3-deoxygluconokinase activity"/>
    <property type="evidence" value="ECO:0007669"/>
    <property type="project" value="TreeGrafter"/>
</dbReference>
<organism evidence="6 7">
    <name type="scientific">Actinomadura darangshiensis</name>
    <dbReference type="NCBI Taxonomy" id="705336"/>
    <lineage>
        <taxon>Bacteria</taxon>
        <taxon>Bacillati</taxon>
        <taxon>Actinomycetota</taxon>
        <taxon>Actinomycetes</taxon>
        <taxon>Streptosporangiales</taxon>
        <taxon>Thermomonosporaceae</taxon>
        <taxon>Actinomadura</taxon>
    </lineage>
</organism>
<evidence type="ECO:0000256" key="2">
    <source>
        <dbReference type="ARBA" id="ARBA00022679"/>
    </source>
</evidence>
<reference evidence="6 7" key="1">
    <citation type="submission" date="2019-03" db="EMBL/GenBank/DDBJ databases">
        <title>Draft genome sequences of novel Actinobacteria.</title>
        <authorList>
            <person name="Sahin N."/>
            <person name="Ay H."/>
            <person name="Saygin H."/>
        </authorList>
    </citation>
    <scope>NUCLEOTIDE SEQUENCE [LARGE SCALE GENOMIC DNA]</scope>
    <source>
        <strain evidence="6 7">DSM 45941</strain>
    </source>
</reference>
<dbReference type="GO" id="GO:0005829">
    <property type="term" value="C:cytosol"/>
    <property type="evidence" value="ECO:0007669"/>
    <property type="project" value="TreeGrafter"/>
</dbReference>
<feature type="non-terminal residue" evidence="6">
    <location>
        <position position="1"/>
    </location>
</feature>
<dbReference type="GO" id="GO:0042840">
    <property type="term" value="P:D-glucuronate catabolic process"/>
    <property type="evidence" value="ECO:0007669"/>
    <property type="project" value="TreeGrafter"/>
</dbReference>
<comment type="similarity">
    <text evidence="1">Belongs to the carbohydrate kinase PfkB family.</text>
</comment>
<dbReference type="EMBL" id="SMKY01000363">
    <property type="protein sequence ID" value="TDD64437.1"/>
    <property type="molecule type" value="Genomic_DNA"/>
</dbReference>
<sequence length="180" mass="18666">LLAVLDETRRRGGLVAFDGNYRPTGWPSPASAAEAMSAVLSRTDIALPTQTDDQAVFADKTPTDTIDRLRSAGVGEIAVKLGDQGCLIADATTVDSVPAVPDVTVIDTTAAGDSFNGTYLATRLTSANRRQAAEAACAMAAQVITHRGALLPPTPATTATTQQPQESRSRPKAGSSEART</sequence>
<dbReference type="Proteomes" id="UP000295578">
    <property type="component" value="Unassembled WGS sequence"/>
</dbReference>
<accession>A0A4V2YR29</accession>